<name>A0AAD6YQP7_9AGAR</name>
<accession>A0AAD6YQP7</accession>
<proteinExistence type="predicted"/>
<keyword evidence="2" id="KW-1133">Transmembrane helix</keyword>
<evidence type="ECO:0000256" key="2">
    <source>
        <dbReference type="SAM" id="Phobius"/>
    </source>
</evidence>
<feature type="compositionally biased region" description="Low complexity" evidence="1">
    <location>
        <begin position="301"/>
        <end position="324"/>
    </location>
</feature>
<dbReference type="EMBL" id="JARJCW010000004">
    <property type="protein sequence ID" value="KAJ7226147.1"/>
    <property type="molecule type" value="Genomic_DNA"/>
</dbReference>
<evidence type="ECO:0000256" key="1">
    <source>
        <dbReference type="SAM" id="MobiDB-lite"/>
    </source>
</evidence>
<gene>
    <name evidence="3" type="ORF">GGX14DRAFT_386822</name>
</gene>
<keyword evidence="2" id="KW-0812">Transmembrane</keyword>
<comment type="caution">
    <text evidence="3">The sequence shown here is derived from an EMBL/GenBank/DDBJ whole genome shotgun (WGS) entry which is preliminary data.</text>
</comment>
<evidence type="ECO:0000313" key="3">
    <source>
        <dbReference type="EMBL" id="KAJ7226147.1"/>
    </source>
</evidence>
<keyword evidence="4" id="KW-1185">Reference proteome</keyword>
<protein>
    <submittedName>
        <fullName evidence="3">Uncharacterized protein</fullName>
    </submittedName>
</protein>
<organism evidence="3 4">
    <name type="scientific">Mycena pura</name>
    <dbReference type="NCBI Taxonomy" id="153505"/>
    <lineage>
        <taxon>Eukaryota</taxon>
        <taxon>Fungi</taxon>
        <taxon>Dikarya</taxon>
        <taxon>Basidiomycota</taxon>
        <taxon>Agaricomycotina</taxon>
        <taxon>Agaricomycetes</taxon>
        <taxon>Agaricomycetidae</taxon>
        <taxon>Agaricales</taxon>
        <taxon>Marasmiineae</taxon>
        <taxon>Mycenaceae</taxon>
        <taxon>Mycena</taxon>
    </lineage>
</organism>
<evidence type="ECO:0000313" key="4">
    <source>
        <dbReference type="Proteomes" id="UP001219525"/>
    </source>
</evidence>
<dbReference type="Proteomes" id="UP001219525">
    <property type="component" value="Unassembled WGS sequence"/>
</dbReference>
<dbReference type="AlphaFoldDB" id="A0AAD6YQP7"/>
<feature type="transmembrane region" description="Helical" evidence="2">
    <location>
        <begin position="14"/>
        <end position="42"/>
    </location>
</feature>
<feature type="region of interest" description="Disordered" evidence="1">
    <location>
        <begin position="294"/>
        <end position="324"/>
    </location>
</feature>
<sequence length="324" mass="35323">MDDLVPSMEGTMPFFYIAALLGEPLCVARYFALLNGIAFTGAPFLRDVQSNPGSQGWRLNPSFVSSIHHGCTTIATIIICAAYGLDPRLYAGDLPLRLPVAAVHQVALPLPSILLVLGYPQNEWLQRVFETPEQALEEGRLYCRFARAGVAWFIECLRRSLRLDESTLWRFGAVIGLGESVFLSRVRQSQSSAGTLPQTTFYNYPTLDFVGAGLIRPGFDYLGIYRDGDTIGLMLMPFRTTDNFPTSAIGPADDLVHAMFRGHTHTIVWVHNNAEAADAIVSIHNTNVASLAPSPTVSRAGSVNPSSSSDEESTSSGDTVYIYG</sequence>
<keyword evidence="2" id="KW-0472">Membrane</keyword>
<reference evidence="3" key="1">
    <citation type="submission" date="2023-03" db="EMBL/GenBank/DDBJ databases">
        <title>Massive genome expansion in bonnet fungi (Mycena s.s.) driven by repeated elements and novel gene families across ecological guilds.</title>
        <authorList>
            <consortium name="Lawrence Berkeley National Laboratory"/>
            <person name="Harder C.B."/>
            <person name="Miyauchi S."/>
            <person name="Viragh M."/>
            <person name="Kuo A."/>
            <person name="Thoen E."/>
            <person name="Andreopoulos B."/>
            <person name="Lu D."/>
            <person name="Skrede I."/>
            <person name="Drula E."/>
            <person name="Henrissat B."/>
            <person name="Morin E."/>
            <person name="Kohler A."/>
            <person name="Barry K."/>
            <person name="LaButti K."/>
            <person name="Morin E."/>
            <person name="Salamov A."/>
            <person name="Lipzen A."/>
            <person name="Mereny Z."/>
            <person name="Hegedus B."/>
            <person name="Baldrian P."/>
            <person name="Stursova M."/>
            <person name="Weitz H."/>
            <person name="Taylor A."/>
            <person name="Grigoriev I.V."/>
            <person name="Nagy L.G."/>
            <person name="Martin F."/>
            <person name="Kauserud H."/>
        </authorList>
    </citation>
    <scope>NUCLEOTIDE SEQUENCE</scope>
    <source>
        <strain evidence="3">9144</strain>
    </source>
</reference>
<feature type="transmembrane region" description="Helical" evidence="2">
    <location>
        <begin position="96"/>
        <end position="117"/>
    </location>
</feature>
<feature type="transmembrane region" description="Helical" evidence="2">
    <location>
        <begin position="63"/>
        <end position="84"/>
    </location>
</feature>